<accession>A0A4Z2IQ63</accession>
<protein>
    <submittedName>
        <fullName evidence="1">Uncharacterized protein</fullName>
    </submittedName>
</protein>
<gene>
    <name evidence="1" type="ORF">EYF80_009824</name>
</gene>
<evidence type="ECO:0000313" key="1">
    <source>
        <dbReference type="EMBL" id="TNN80006.1"/>
    </source>
</evidence>
<evidence type="ECO:0000313" key="2">
    <source>
        <dbReference type="Proteomes" id="UP000314294"/>
    </source>
</evidence>
<dbReference type="EMBL" id="SRLO01000059">
    <property type="protein sequence ID" value="TNN80006.1"/>
    <property type="molecule type" value="Genomic_DNA"/>
</dbReference>
<dbReference type="AlphaFoldDB" id="A0A4Z2IQ63"/>
<keyword evidence="2" id="KW-1185">Reference proteome</keyword>
<sequence length="71" mass="7693">MNANTFKLSIQMQNTDHNHSGMQLSQTLMQSTAQSEQNRGRATECDIRESDGVTSGGGCSFNEVAVIVRSS</sequence>
<comment type="caution">
    <text evidence="1">The sequence shown here is derived from an EMBL/GenBank/DDBJ whole genome shotgun (WGS) entry which is preliminary data.</text>
</comment>
<reference evidence="1 2" key="1">
    <citation type="submission" date="2019-03" db="EMBL/GenBank/DDBJ databases">
        <title>First draft genome of Liparis tanakae, snailfish: a comprehensive survey of snailfish specific genes.</title>
        <authorList>
            <person name="Kim W."/>
            <person name="Song I."/>
            <person name="Jeong J.-H."/>
            <person name="Kim D."/>
            <person name="Kim S."/>
            <person name="Ryu S."/>
            <person name="Song J.Y."/>
            <person name="Lee S.K."/>
        </authorList>
    </citation>
    <scope>NUCLEOTIDE SEQUENCE [LARGE SCALE GENOMIC DNA]</scope>
    <source>
        <tissue evidence="1">Muscle</tissue>
    </source>
</reference>
<proteinExistence type="predicted"/>
<organism evidence="1 2">
    <name type="scientific">Liparis tanakae</name>
    <name type="common">Tanaka's snailfish</name>
    <dbReference type="NCBI Taxonomy" id="230148"/>
    <lineage>
        <taxon>Eukaryota</taxon>
        <taxon>Metazoa</taxon>
        <taxon>Chordata</taxon>
        <taxon>Craniata</taxon>
        <taxon>Vertebrata</taxon>
        <taxon>Euteleostomi</taxon>
        <taxon>Actinopterygii</taxon>
        <taxon>Neopterygii</taxon>
        <taxon>Teleostei</taxon>
        <taxon>Neoteleostei</taxon>
        <taxon>Acanthomorphata</taxon>
        <taxon>Eupercaria</taxon>
        <taxon>Perciformes</taxon>
        <taxon>Cottioidei</taxon>
        <taxon>Cottales</taxon>
        <taxon>Liparidae</taxon>
        <taxon>Liparis</taxon>
    </lineage>
</organism>
<dbReference type="OrthoDB" id="9976756at2759"/>
<name>A0A4Z2IQ63_9TELE</name>
<dbReference type="Proteomes" id="UP000314294">
    <property type="component" value="Unassembled WGS sequence"/>
</dbReference>